<keyword evidence="1" id="KW-0812">Transmembrane</keyword>
<dbReference type="EMBL" id="FVZE01000004">
    <property type="protein sequence ID" value="SLK03690.1"/>
    <property type="molecule type" value="Genomic_DNA"/>
</dbReference>
<feature type="transmembrane region" description="Helical" evidence="1">
    <location>
        <begin position="7"/>
        <end position="27"/>
    </location>
</feature>
<keyword evidence="3" id="KW-1185">Reference proteome</keyword>
<dbReference type="RefSeq" id="WP_079730928.1">
    <property type="nucleotide sequence ID" value="NZ_FVZE01000004.1"/>
</dbReference>
<evidence type="ECO:0000313" key="2">
    <source>
        <dbReference type="EMBL" id="SLK03690.1"/>
    </source>
</evidence>
<proteinExistence type="predicted"/>
<evidence type="ECO:0000256" key="1">
    <source>
        <dbReference type="SAM" id="Phobius"/>
    </source>
</evidence>
<keyword evidence="1" id="KW-0472">Membrane</keyword>
<feature type="transmembrane region" description="Helical" evidence="1">
    <location>
        <begin position="39"/>
        <end position="58"/>
    </location>
</feature>
<name>A0A1U6I6P3_9SPHN</name>
<keyword evidence="1" id="KW-1133">Transmembrane helix</keyword>
<dbReference type="STRING" id="428990.SAMN06295987_104281"/>
<sequence length="86" mass="9050">MKKRSIFGYIIGAIVMILTVGIVAALFTHELPQGNREVALVILGTVIGWASTIVGHEFGSSVGSKDKTALLAKSEPLDLGGAEIDR</sequence>
<evidence type="ECO:0000313" key="3">
    <source>
        <dbReference type="Proteomes" id="UP000190989"/>
    </source>
</evidence>
<dbReference type="AlphaFoldDB" id="A0A1U6I6P3"/>
<dbReference type="Proteomes" id="UP000190989">
    <property type="component" value="Unassembled WGS sequence"/>
</dbReference>
<organism evidence="2 3">
    <name type="scientific">Novosphingobium mathurense</name>
    <dbReference type="NCBI Taxonomy" id="428990"/>
    <lineage>
        <taxon>Bacteria</taxon>
        <taxon>Pseudomonadati</taxon>
        <taxon>Pseudomonadota</taxon>
        <taxon>Alphaproteobacteria</taxon>
        <taxon>Sphingomonadales</taxon>
        <taxon>Sphingomonadaceae</taxon>
        <taxon>Novosphingobium</taxon>
    </lineage>
</organism>
<accession>A0A1U6I6P3</accession>
<protein>
    <submittedName>
        <fullName evidence="2">Uncharacterized protein</fullName>
    </submittedName>
</protein>
<reference evidence="3" key="1">
    <citation type="submission" date="2017-02" db="EMBL/GenBank/DDBJ databases">
        <authorList>
            <person name="Varghese N."/>
            <person name="Submissions S."/>
        </authorList>
    </citation>
    <scope>NUCLEOTIDE SEQUENCE [LARGE SCALE GENOMIC DNA]</scope>
    <source>
        <strain evidence="3">SM117</strain>
    </source>
</reference>
<gene>
    <name evidence="2" type="ORF">SAMN06295987_104281</name>
</gene>